<dbReference type="Proteomes" id="UP000680045">
    <property type="component" value="Unassembled WGS sequence"/>
</dbReference>
<gene>
    <name evidence="2" type="ORF">KEH51_12740</name>
</gene>
<comment type="caution">
    <text evidence="2">The sequence shown here is derived from an EMBL/GenBank/DDBJ whole genome shotgun (WGS) entry which is preliminary data.</text>
</comment>
<name>A0A941FIM0_9BACI</name>
<protein>
    <submittedName>
        <fullName evidence="2">Zinc-ribbon domain-containing protein</fullName>
    </submittedName>
</protein>
<organism evidence="2 3">
    <name type="scientific">Peribacillus frigoritolerans</name>
    <dbReference type="NCBI Taxonomy" id="450367"/>
    <lineage>
        <taxon>Bacteria</taxon>
        <taxon>Bacillati</taxon>
        <taxon>Bacillota</taxon>
        <taxon>Bacilli</taxon>
        <taxon>Bacillales</taxon>
        <taxon>Bacillaceae</taxon>
        <taxon>Peribacillus</taxon>
    </lineage>
</organism>
<evidence type="ECO:0000313" key="2">
    <source>
        <dbReference type="EMBL" id="MBR8644915.1"/>
    </source>
</evidence>
<proteinExistence type="predicted"/>
<evidence type="ECO:0000313" key="3">
    <source>
        <dbReference type="Proteomes" id="UP000680045"/>
    </source>
</evidence>
<dbReference type="EMBL" id="JAGTPW010000019">
    <property type="protein sequence ID" value="MBR8644915.1"/>
    <property type="molecule type" value="Genomic_DNA"/>
</dbReference>
<dbReference type="AlphaFoldDB" id="A0A941FIM0"/>
<reference evidence="2" key="1">
    <citation type="submission" date="2021-04" db="EMBL/GenBank/DDBJ databases">
        <title>Whole genome sequencing of Enterococci isolates from hospitalized patients.</title>
        <authorList>
            <person name="Ogoti B.M."/>
            <person name="Onyambu F.G."/>
        </authorList>
    </citation>
    <scope>NUCLEOTIDE SEQUENCE</scope>
    <source>
        <strain evidence="2">242</strain>
    </source>
</reference>
<dbReference type="InterPro" id="IPR025487">
    <property type="entry name" value="DUF4379"/>
</dbReference>
<feature type="domain" description="Treble clef zinc finger" evidence="1">
    <location>
        <begin position="2"/>
        <end position="40"/>
    </location>
</feature>
<evidence type="ECO:0000259" key="1">
    <source>
        <dbReference type="Pfam" id="PF14311"/>
    </source>
</evidence>
<accession>A0A941FIM0</accession>
<sequence>MNEGVDPWQLTPKSGKKVTWQCKRDERHIWEIGINRRTHHGEVARTAQRHECYQRKALLHYSLVCSKNGTPILNEGINPGVYPLNRGKE</sequence>
<dbReference type="Pfam" id="PF14311">
    <property type="entry name" value="DUF4379"/>
    <property type="match status" value="1"/>
</dbReference>